<dbReference type="PANTHER" id="PTHR30294">
    <property type="entry name" value="MEMBRANE COMPONENT OF ABC TRANSPORTER YHHJ-RELATED"/>
    <property type="match status" value="1"/>
</dbReference>
<dbReference type="Gene3D" id="3.40.1710.10">
    <property type="entry name" value="abc type-2 transporter like domain"/>
    <property type="match status" value="1"/>
</dbReference>
<dbReference type="Pfam" id="PF12698">
    <property type="entry name" value="ABC2_membrane_3"/>
    <property type="match status" value="1"/>
</dbReference>
<keyword evidence="5 8" id="KW-0812">Transmembrane</keyword>
<dbReference type="InterPro" id="IPR051449">
    <property type="entry name" value="ABC-2_transporter_component"/>
</dbReference>
<evidence type="ECO:0000256" key="2">
    <source>
        <dbReference type="ARBA" id="ARBA00007783"/>
    </source>
</evidence>
<evidence type="ECO:0000256" key="7">
    <source>
        <dbReference type="ARBA" id="ARBA00023136"/>
    </source>
</evidence>
<comment type="similarity">
    <text evidence="2">Belongs to the ABC-2 integral membrane protein family.</text>
</comment>
<keyword evidence="7 8" id="KW-0472">Membrane</keyword>
<feature type="transmembrane region" description="Helical" evidence="8">
    <location>
        <begin position="227"/>
        <end position="248"/>
    </location>
</feature>
<proteinExistence type="inferred from homology"/>
<evidence type="ECO:0000313" key="10">
    <source>
        <dbReference type="EMBL" id="ETK01934.1"/>
    </source>
</evidence>
<keyword evidence="6 8" id="KW-1133">Transmembrane helix</keyword>
<sequence length="370" mass="40980">MSQFFIFVRKEFIQMFRDVRTLMILFGLPITLVVLLGFALTNEIKDARIVVCDYAHDTYSRQIVQLLAANPNFIVQESLMSHEEIDRAFRSGRVKLAVVFPAGFRDQLLHTRRAELQIVADASDLNTADLLTGYVESVVRGYASSLQSERAPTAPPLIDLNVRALYNPELRSAVNFVPGVIAFVLMMISVLMTSVSIVREKEFGTMEVLLVSPIAPMTLILSKLTPYLVLSLVNLAMILTLSATVLRVPIAGSLPLLIAESLLFILTALSLGLLISSSVRTQQAAILSSLIGLMVPTMLFTGFVFPIENMPIPLQLFANVVPSRWFYVIVKNVMIKGTGFAAVWRETLILATTTLVLLLAGYKKFNLRLS</sequence>
<accession>W2C3Z3</accession>
<keyword evidence="3" id="KW-0813">Transport</keyword>
<feature type="transmembrane region" description="Helical" evidence="8">
    <location>
        <begin position="342"/>
        <end position="362"/>
    </location>
</feature>
<dbReference type="GO" id="GO:0140359">
    <property type="term" value="F:ABC-type transporter activity"/>
    <property type="evidence" value="ECO:0007669"/>
    <property type="project" value="InterPro"/>
</dbReference>
<organism evidence="10 11">
    <name type="scientific">Tannerella sp. oral taxon BU063 isolate Cell 2</name>
    <dbReference type="NCBI Taxonomy" id="1411148"/>
    <lineage>
        <taxon>Bacteria</taxon>
        <taxon>Pseudomonadati</taxon>
        <taxon>Bacteroidota</taxon>
        <taxon>Bacteroidia</taxon>
        <taxon>Bacteroidales</taxon>
        <taxon>Tannerellaceae</taxon>
        <taxon>Tannerella</taxon>
    </lineage>
</organism>
<evidence type="ECO:0000256" key="6">
    <source>
        <dbReference type="ARBA" id="ARBA00022989"/>
    </source>
</evidence>
<reference evidence="10 11" key="1">
    <citation type="submission" date="2013-11" db="EMBL/GenBank/DDBJ databases">
        <title>Single cell genomics of uncultured Tannerella BU063 (oral taxon 286).</title>
        <authorList>
            <person name="Beall C.J."/>
            <person name="Campbell A.G."/>
            <person name="Griffen A.L."/>
            <person name="Podar M."/>
            <person name="Leys E.J."/>
        </authorList>
    </citation>
    <scope>NUCLEOTIDE SEQUENCE [LARGE SCALE GENOMIC DNA]</scope>
    <source>
        <strain evidence="10">Cell 2</strain>
    </source>
</reference>
<dbReference type="PATRIC" id="fig|1411148.3.peg.1056"/>
<comment type="subcellular location">
    <subcellularLocation>
        <location evidence="1">Cell membrane</location>
        <topology evidence="1">Multi-pass membrane protein</topology>
    </subcellularLocation>
</comment>
<gene>
    <name evidence="10" type="ORF">N425_06965</name>
</gene>
<dbReference type="PANTHER" id="PTHR30294:SF29">
    <property type="entry name" value="MULTIDRUG ABC TRANSPORTER PERMEASE YBHS-RELATED"/>
    <property type="match status" value="1"/>
</dbReference>
<dbReference type="InterPro" id="IPR013525">
    <property type="entry name" value="ABC2_TM"/>
</dbReference>
<keyword evidence="4" id="KW-1003">Cell membrane</keyword>
<name>W2C3Z3_9BACT</name>
<feature type="transmembrane region" description="Helical" evidence="8">
    <location>
        <begin position="176"/>
        <end position="198"/>
    </location>
</feature>
<feature type="domain" description="ABC transmembrane type-2" evidence="9">
    <location>
        <begin position="128"/>
        <end position="368"/>
    </location>
</feature>
<evidence type="ECO:0000259" key="9">
    <source>
        <dbReference type="PROSITE" id="PS51012"/>
    </source>
</evidence>
<feature type="transmembrane region" description="Helical" evidence="8">
    <location>
        <begin position="286"/>
        <end position="306"/>
    </location>
</feature>
<feature type="transmembrane region" description="Helical" evidence="8">
    <location>
        <begin position="21"/>
        <end position="40"/>
    </location>
</feature>
<feature type="transmembrane region" description="Helical" evidence="8">
    <location>
        <begin position="254"/>
        <end position="274"/>
    </location>
</feature>
<evidence type="ECO:0000256" key="1">
    <source>
        <dbReference type="ARBA" id="ARBA00004651"/>
    </source>
</evidence>
<evidence type="ECO:0000256" key="8">
    <source>
        <dbReference type="SAM" id="Phobius"/>
    </source>
</evidence>
<evidence type="ECO:0000256" key="3">
    <source>
        <dbReference type="ARBA" id="ARBA00022448"/>
    </source>
</evidence>
<comment type="caution">
    <text evidence="10">The sequence shown here is derived from an EMBL/GenBank/DDBJ whole genome shotgun (WGS) entry which is preliminary data.</text>
</comment>
<dbReference type="AlphaFoldDB" id="W2C3Z3"/>
<dbReference type="PROSITE" id="PS51012">
    <property type="entry name" value="ABC_TM2"/>
    <property type="match status" value="1"/>
</dbReference>
<protein>
    <submittedName>
        <fullName evidence="10">Multidrug ABC transporter permease</fullName>
    </submittedName>
</protein>
<dbReference type="InterPro" id="IPR047817">
    <property type="entry name" value="ABC2_TM_bact-type"/>
</dbReference>
<dbReference type="EMBL" id="AYUF01000425">
    <property type="protein sequence ID" value="ETK01934.1"/>
    <property type="molecule type" value="Genomic_DNA"/>
</dbReference>
<evidence type="ECO:0000256" key="4">
    <source>
        <dbReference type="ARBA" id="ARBA00022475"/>
    </source>
</evidence>
<dbReference type="GO" id="GO:0005886">
    <property type="term" value="C:plasma membrane"/>
    <property type="evidence" value="ECO:0007669"/>
    <property type="project" value="UniProtKB-SubCell"/>
</dbReference>
<dbReference type="Proteomes" id="UP000018837">
    <property type="component" value="Unassembled WGS sequence"/>
</dbReference>
<evidence type="ECO:0000256" key="5">
    <source>
        <dbReference type="ARBA" id="ARBA00022692"/>
    </source>
</evidence>
<evidence type="ECO:0000313" key="11">
    <source>
        <dbReference type="Proteomes" id="UP000018837"/>
    </source>
</evidence>